<proteinExistence type="predicted"/>
<comment type="caution">
    <text evidence="2">The sequence shown here is derived from an EMBL/GenBank/DDBJ whole genome shotgun (WGS) entry which is preliminary data.</text>
</comment>
<reference evidence="2 3" key="1">
    <citation type="submission" date="2018-05" db="EMBL/GenBank/DDBJ databases">
        <title>Genomic Encyclopedia of Type Strains, Phase IV (KMG-V): Genome sequencing to study the core and pangenomes of soil and plant-associated prokaryotes.</title>
        <authorList>
            <person name="Whitman W."/>
        </authorList>
    </citation>
    <scope>NUCLEOTIDE SEQUENCE [LARGE SCALE GENOMIC DNA]</scope>
    <source>
        <strain evidence="2 3">SCZa-39</strain>
    </source>
</reference>
<keyword evidence="3" id="KW-1185">Reference proteome</keyword>
<keyword evidence="1" id="KW-0472">Membrane</keyword>
<evidence type="ECO:0000313" key="2">
    <source>
        <dbReference type="EMBL" id="PVX85863.1"/>
    </source>
</evidence>
<feature type="transmembrane region" description="Helical" evidence="1">
    <location>
        <begin position="6"/>
        <end position="34"/>
    </location>
</feature>
<name>A0ABX5KTC0_9BURK</name>
<organism evidence="2 3">
    <name type="scientific">Paraburkholderia unamae</name>
    <dbReference type="NCBI Taxonomy" id="219649"/>
    <lineage>
        <taxon>Bacteria</taxon>
        <taxon>Pseudomonadati</taxon>
        <taxon>Pseudomonadota</taxon>
        <taxon>Betaproteobacteria</taxon>
        <taxon>Burkholderiales</taxon>
        <taxon>Burkholderiaceae</taxon>
        <taxon>Paraburkholderia</taxon>
    </lineage>
</organism>
<evidence type="ECO:0000313" key="3">
    <source>
        <dbReference type="Proteomes" id="UP000245712"/>
    </source>
</evidence>
<sequence length="46" mass="4883">MVVDVMILMASCFIVKPLILAGSVMGAVVLNLVIALNHRPGRYTGV</sequence>
<keyword evidence="1" id="KW-1133">Transmembrane helix</keyword>
<protein>
    <submittedName>
        <fullName evidence="2">Uncharacterized protein</fullName>
    </submittedName>
</protein>
<keyword evidence="1" id="KW-0812">Transmembrane</keyword>
<dbReference type="Proteomes" id="UP000245712">
    <property type="component" value="Unassembled WGS sequence"/>
</dbReference>
<gene>
    <name evidence="2" type="ORF">C7402_103441</name>
</gene>
<accession>A0ABX5KTC0</accession>
<dbReference type="EMBL" id="QEOB01000003">
    <property type="protein sequence ID" value="PVX85863.1"/>
    <property type="molecule type" value="Genomic_DNA"/>
</dbReference>
<evidence type="ECO:0000256" key="1">
    <source>
        <dbReference type="SAM" id="Phobius"/>
    </source>
</evidence>